<evidence type="ECO:0000256" key="2">
    <source>
        <dbReference type="ARBA" id="ARBA00022692"/>
    </source>
</evidence>
<evidence type="ECO:0000256" key="3">
    <source>
        <dbReference type="ARBA" id="ARBA00022989"/>
    </source>
</evidence>
<keyword evidence="7" id="KW-1185">Reference proteome</keyword>
<keyword evidence="4 5" id="KW-0472">Membrane</keyword>
<evidence type="ECO:0000313" key="6">
    <source>
        <dbReference type="EMBL" id="KAK5067907.1"/>
    </source>
</evidence>
<dbReference type="Proteomes" id="UP001345691">
    <property type="component" value="Unassembled WGS sequence"/>
</dbReference>
<evidence type="ECO:0000256" key="4">
    <source>
        <dbReference type="ARBA" id="ARBA00023136"/>
    </source>
</evidence>
<evidence type="ECO:0000256" key="5">
    <source>
        <dbReference type="SAM" id="Phobius"/>
    </source>
</evidence>
<gene>
    <name evidence="6" type="ORF">LTR69_000024</name>
</gene>
<evidence type="ECO:0000256" key="1">
    <source>
        <dbReference type="ARBA" id="ARBA00004141"/>
    </source>
</evidence>
<accession>A0ABR0JQG9</accession>
<dbReference type="PANTHER" id="PTHR23112">
    <property type="entry name" value="G PROTEIN-COUPLED RECEPTOR 157-RELATED"/>
    <property type="match status" value="1"/>
</dbReference>
<proteinExistence type="predicted"/>
<dbReference type="EMBL" id="JAVRRF010000001">
    <property type="protein sequence ID" value="KAK5067907.1"/>
    <property type="molecule type" value="Genomic_DNA"/>
</dbReference>
<dbReference type="PANTHER" id="PTHR23112:SF0">
    <property type="entry name" value="TRANSMEMBRANE PROTEIN 116"/>
    <property type="match status" value="1"/>
</dbReference>
<protein>
    <submittedName>
        <fullName evidence="6">Uncharacterized protein</fullName>
    </submittedName>
</protein>
<organism evidence="6 7">
    <name type="scientific">Exophiala sideris</name>
    <dbReference type="NCBI Taxonomy" id="1016849"/>
    <lineage>
        <taxon>Eukaryota</taxon>
        <taxon>Fungi</taxon>
        <taxon>Dikarya</taxon>
        <taxon>Ascomycota</taxon>
        <taxon>Pezizomycotina</taxon>
        <taxon>Eurotiomycetes</taxon>
        <taxon>Chaetothyriomycetidae</taxon>
        <taxon>Chaetothyriales</taxon>
        <taxon>Herpotrichiellaceae</taxon>
        <taxon>Exophiala</taxon>
    </lineage>
</organism>
<dbReference type="Gene3D" id="1.20.1070.10">
    <property type="entry name" value="Rhodopsin 7-helix transmembrane proteins"/>
    <property type="match status" value="1"/>
</dbReference>
<comment type="subcellular location">
    <subcellularLocation>
        <location evidence="1">Membrane</location>
        <topology evidence="1">Multi-pass membrane protein</topology>
    </subcellularLocation>
</comment>
<feature type="transmembrane region" description="Helical" evidence="5">
    <location>
        <begin position="17"/>
        <end position="35"/>
    </location>
</feature>
<evidence type="ECO:0000313" key="7">
    <source>
        <dbReference type="Proteomes" id="UP001345691"/>
    </source>
</evidence>
<name>A0ABR0JQG9_9EURO</name>
<comment type="caution">
    <text evidence="6">The sequence shown here is derived from an EMBL/GenBank/DDBJ whole genome shotgun (WGS) entry which is preliminary data.</text>
</comment>
<sequence length="95" mass="10541">MSFSSSENRAFDLAEKITSVVSVVGAAFIIATFLFDDRFRKAINRLVFYACWGNLFANVATLISRSGIELGVNSPLCQFQAFLIQWQVLPTVLTS</sequence>
<reference evidence="6 7" key="1">
    <citation type="submission" date="2023-08" db="EMBL/GenBank/DDBJ databases">
        <title>Black Yeasts Isolated from many extreme environments.</title>
        <authorList>
            <person name="Coleine C."/>
            <person name="Stajich J.E."/>
            <person name="Selbmann L."/>
        </authorList>
    </citation>
    <scope>NUCLEOTIDE SEQUENCE [LARGE SCALE GENOMIC DNA]</scope>
    <source>
        <strain evidence="6 7">CCFEE 6328</strain>
    </source>
</reference>
<keyword evidence="2 5" id="KW-0812">Transmembrane</keyword>
<keyword evidence="3 5" id="KW-1133">Transmembrane helix</keyword>